<feature type="region of interest" description="Disordered" evidence="1">
    <location>
        <begin position="1"/>
        <end position="33"/>
    </location>
</feature>
<evidence type="ECO:0000256" key="1">
    <source>
        <dbReference type="SAM" id="MobiDB-lite"/>
    </source>
</evidence>
<dbReference type="InParanoid" id="C7QHT7"/>
<dbReference type="AlphaFoldDB" id="C7QHT7"/>
<dbReference type="Proteomes" id="UP000000851">
    <property type="component" value="Chromosome"/>
</dbReference>
<protein>
    <submittedName>
        <fullName evidence="2">Uncharacterized protein</fullName>
    </submittedName>
</protein>
<gene>
    <name evidence="2" type="ordered locus">Caci_2193</name>
</gene>
<sequence length="86" mass="9113">MNTFVPAARRPEDSGLTMYENSRGGAGRASAGSMSGTPVFDALVAQFRANFRTVPGEPWSPAPAPRFAEFSVRADRFGLPAGPGRL</sequence>
<organism evidence="2 3">
    <name type="scientific">Catenulispora acidiphila (strain DSM 44928 / JCM 14897 / NBRC 102108 / NRRL B-24433 / ID139908)</name>
    <dbReference type="NCBI Taxonomy" id="479433"/>
    <lineage>
        <taxon>Bacteria</taxon>
        <taxon>Bacillati</taxon>
        <taxon>Actinomycetota</taxon>
        <taxon>Actinomycetes</taxon>
        <taxon>Catenulisporales</taxon>
        <taxon>Catenulisporaceae</taxon>
        <taxon>Catenulispora</taxon>
    </lineage>
</organism>
<accession>C7QHT7</accession>
<evidence type="ECO:0000313" key="2">
    <source>
        <dbReference type="EMBL" id="ACU71112.1"/>
    </source>
</evidence>
<keyword evidence="3" id="KW-1185">Reference proteome</keyword>
<name>C7QHT7_CATAD</name>
<dbReference type="EMBL" id="CP001700">
    <property type="protein sequence ID" value="ACU71112.1"/>
    <property type="molecule type" value="Genomic_DNA"/>
</dbReference>
<dbReference type="KEGG" id="cai:Caci_2193"/>
<reference evidence="2 3" key="1">
    <citation type="journal article" date="2009" name="Stand. Genomic Sci.">
        <title>Complete genome sequence of Catenulispora acidiphila type strain (ID 139908).</title>
        <authorList>
            <person name="Copeland A."/>
            <person name="Lapidus A."/>
            <person name="Glavina Del Rio T."/>
            <person name="Nolan M."/>
            <person name="Lucas S."/>
            <person name="Chen F."/>
            <person name="Tice H."/>
            <person name="Cheng J.F."/>
            <person name="Bruce D."/>
            <person name="Goodwin L."/>
            <person name="Pitluck S."/>
            <person name="Mikhailova N."/>
            <person name="Pati A."/>
            <person name="Ivanova N."/>
            <person name="Mavromatis K."/>
            <person name="Chen A."/>
            <person name="Palaniappan K."/>
            <person name="Chain P."/>
            <person name="Land M."/>
            <person name="Hauser L."/>
            <person name="Chang Y.J."/>
            <person name="Jeffries C.D."/>
            <person name="Chertkov O."/>
            <person name="Brettin T."/>
            <person name="Detter J.C."/>
            <person name="Han C."/>
            <person name="Ali Z."/>
            <person name="Tindall B.J."/>
            <person name="Goker M."/>
            <person name="Bristow J."/>
            <person name="Eisen J.A."/>
            <person name="Markowitz V."/>
            <person name="Hugenholtz P."/>
            <person name="Kyrpides N.C."/>
            <person name="Klenk H.P."/>
        </authorList>
    </citation>
    <scope>NUCLEOTIDE SEQUENCE [LARGE SCALE GENOMIC DNA]</scope>
    <source>
        <strain evidence="3">DSM 44928 / JCM 14897 / NBRC 102108 / NRRL B-24433 / ID139908</strain>
    </source>
</reference>
<proteinExistence type="predicted"/>
<dbReference type="HOGENOM" id="CLU_2492156_0_0_11"/>
<evidence type="ECO:0000313" key="3">
    <source>
        <dbReference type="Proteomes" id="UP000000851"/>
    </source>
</evidence>